<reference evidence="4 5" key="1">
    <citation type="submission" date="2019-06" db="EMBL/GenBank/DDBJ databases">
        <title>Desulfobotulus mexicanus sp. nov., a novel sulfate-reducing bacterium isolated from the sediment of an alkaline crater lake in Mexico.</title>
        <authorList>
            <person name="Hirschler-Rea A."/>
        </authorList>
    </citation>
    <scope>NUCLEOTIDE SEQUENCE [LARGE SCALE GENOMIC DNA]</scope>
    <source>
        <strain evidence="4 5">PAR22N</strain>
    </source>
</reference>
<sequence>MQTLRFITVFFLLISTAAWAKTPVTVYGDHNYPPYAYLEGKEAKGIYTEILKKAFSRMPDYAVSIELVPWARGLNFIETGEGLAIFPPYHHPTNRPWMKPYSVPILDESVVVFCTEDSLPKSGNRWPEDYYGLTIGLNLGFKLGGDKFWKAVEERKIRVEEATGSRPNILKLGANRIDCYMNDRLSVLFELDRLKKSGEYKGKDFVEGALVASEQGYLGFTDTDKGKFPFKDDFVKKFNAEILKMQASGELQKIIDSHISR</sequence>
<evidence type="ECO:0000256" key="1">
    <source>
        <dbReference type="ARBA" id="ARBA00022729"/>
    </source>
</evidence>
<proteinExistence type="predicted"/>
<comment type="caution">
    <text evidence="4">The sequence shown here is derived from an EMBL/GenBank/DDBJ whole genome shotgun (WGS) entry which is preliminary data.</text>
</comment>
<name>A0A5S5MDW9_9BACT</name>
<accession>A0A5S5MDW9</accession>
<organism evidence="4 5">
    <name type="scientific">Desulfobotulus mexicanus</name>
    <dbReference type="NCBI Taxonomy" id="2586642"/>
    <lineage>
        <taxon>Bacteria</taxon>
        <taxon>Pseudomonadati</taxon>
        <taxon>Thermodesulfobacteriota</taxon>
        <taxon>Desulfobacteria</taxon>
        <taxon>Desulfobacterales</taxon>
        <taxon>Desulfobacteraceae</taxon>
        <taxon>Desulfobotulus</taxon>
    </lineage>
</organism>
<dbReference type="SUPFAM" id="SSF53850">
    <property type="entry name" value="Periplasmic binding protein-like II"/>
    <property type="match status" value="1"/>
</dbReference>
<dbReference type="EMBL" id="VDMB01000018">
    <property type="protein sequence ID" value="TYT73897.1"/>
    <property type="molecule type" value="Genomic_DNA"/>
</dbReference>
<evidence type="ECO:0000313" key="5">
    <source>
        <dbReference type="Proteomes" id="UP000321899"/>
    </source>
</evidence>
<gene>
    <name evidence="4" type="ORF">FIM25_12725</name>
</gene>
<feature type="domain" description="Solute-binding protein family 3/N-terminal" evidence="3">
    <location>
        <begin position="25"/>
        <end position="258"/>
    </location>
</feature>
<keyword evidence="5" id="KW-1185">Reference proteome</keyword>
<dbReference type="Gene3D" id="3.40.190.10">
    <property type="entry name" value="Periplasmic binding protein-like II"/>
    <property type="match status" value="2"/>
</dbReference>
<evidence type="ECO:0000259" key="3">
    <source>
        <dbReference type="Pfam" id="PF00497"/>
    </source>
</evidence>
<dbReference type="RefSeq" id="WP_139449925.1">
    <property type="nucleotide sequence ID" value="NZ_VDMB01000018.1"/>
</dbReference>
<dbReference type="InterPro" id="IPR001638">
    <property type="entry name" value="Solute-binding_3/MltF_N"/>
</dbReference>
<dbReference type="OrthoDB" id="7340028at2"/>
<dbReference type="Pfam" id="PF00497">
    <property type="entry name" value="SBP_bac_3"/>
    <property type="match status" value="1"/>
</dbReference>
<evidence type="ECO:0000256" key="2">
    <source>
        <dbReference type="SAM" id="SignalP"/>
    </source>
</evidence>
<feature type="signal peptide" evidence="2">
    <location>
        <begin position="1"/>
        <end position="20"/>
    </location>
</feature>
<protein>
    <submittedName>
        <fullName evidence="4">ABC transporter substrate-binding protein</fullName>
    </submittedName>
</protein>
<feature type="chain" id="PRO_5024281163" evidence="2">
    <location>
        <begin position="21"/>
        <end position="261"/>
    </location>
</feature>
<dbReference type="PANTHER" id="PTHR35936">
    <property type="entry name" value="MEMBRANE-BOUND LYTIC MUREIN TRANSGLYCOSYLASE F"/>
    <property type="match status" value="1"/>
</dbReference>
<evidence type="ECO:0000313" key="4">
    <source>
        <dbReference type="EMBL" id="TYT73897.1"/>
    </source>
</evidence>
<dbReference type="PANTHER" id="PTHR35936:SF25">
    <property type="entry name" value="ABC TRANSPORTER SUBSTRATE-BINDING PROTEIN"/>
    <property type="match status" value="1"/>
</dbReference>
<keyword evidence="1 2" id="KW-0732">Signal</keyword>
<dbReference type="AlphaFoldDB" id="A0A5S5MDW9"/>
<dbReference type="Proteomes" id="UP000321899">
    <property type="component" value="Unassembled WGS sequence"/>
</dbReference>